<evidence type="ECO:0000313" key="2">
    <source>
        <dbReference type="EMBL" id="QHS94098.1"/>
    </source>
</evidence>
<organism evidence="2">
    <name type="scientific">viral metagenome</name>
    <dbReference type="NCBI Taxonomy" id="1070528"/>
    <lineage>
        <taxon>unclassified sequences</taxon>
        <taxon>metagenomes</taxon>
        <taxon>organismal metagenomes</taxon>
    </lineage>
</organism>
<name>A0A6C0BRT2_9ZZZZ</name>
<accession>A0A6C0BRT2</accession>
<feature type="transmembrane region" description="Helical" evidence="1">
    <location>
        <begin position="7"/>
        <end position="26"/>
    </location>
</feature>
<evidence type="ECO:0000256" key="1">
    <source>
        <dbReference type="SAM" id="Phobius"/>
    </source>
</evidence>
<protein>
    <submittedName>
        <fullName evidence="2">Uncharacterized protein</fullName>
    </submittedName>
</protein>
<proteinExistence type="predicted"/>
<keyword evidence="1" id="KW-0812">Transmembrane</keyword>
<keyword evidence="1" id="KW-1133">Transmembrane helix</keyword>
<reference evidence="2" key="1">
    <citation type="journal article" date="2020" name="Nature">
        <title>Giant virus diversity and host interactions through global metagenomics.</title>
        <authorList>
            <person name="Schulz F."/>
            <person name="Roux S."/>
            <person name="Paez-Espino D."/>
            <person name="Jungbluth S."/>
            <person name="Walsh D.A."/>
            <person name="Denef V.J."/>
            <person name="McMahon K.D."/>
            <person name="Konstantinidis K.T."/>
            <person name="Eloe-Fadrosh E.A."/>
            <person name="Kyrpides N.C."/>
            <person name="Woyke T."/>
        </authorList>
    </citation>
    <scope>NUCLEOTIDE SEQUENCE</scope>
    <source>
        <strain evidence="2">GVMAG-M-3300018416-26</strain>
    </source>
</reference>
<dbReference type="AlphaFoldDB" id="A0A6C0BRT2"/>
<dbReference type="EMBL" id="MN739216">
    <property type="protein sequence ID" value="QHS94098.1"/>
    <property type="molecule type" value="Genomic_DNA"/>
</dbReference>
<keyword evidence="1" id="KW-0472">Membrane</keyword>
<sequence>MALHISLILSVISFVSVSVVIVLYAVNSSRIKNLSIQSSEQASEMINHSVIQDTKISEVVHSVNNNDEIIQRNNSMLQTHVENVEKDIKTKQLNTDDMLRETSENMDQRLEGLRSDAESSYINLDDRINEARQAQRDLDLKYELRTNSNVNLINTLTHANQDLIHATNSNLGLLEISMNNNFERVENTMGDNHSELFEKIVTGDARIRTDFVNADDILRNSMLTQISTTRDELSTDFNNRLSDYVMTSTLDNYKGMIDQFFTTKLETASNSSRILDFERMNIEQRFTDVHDDMHTLDNKFTSNYNSVMDDYNVISNDFNDFKQYEYTGFSNYVVNQQQRNFEDLNRTFGIALSNLDQLVDIRQDGFETHFATKAYTLSNFYSRDTIDTILESNKEIISSELMDHIHGNLSDFQGVTGATGATGVGIQSIGKSYSDTEKSDMIDFTLTDGAQHSISVPAGRHGASFSNMRIEDGHIKYDVHNYNVNNIVETPEVKILGNAPSNGADGTGISNIITRIYTDSTDGLEKTEVKISMTNGSSEYLFNIPHGMNGQDGQDGVSITGVVQLSPDEILSESLVSTHMHYNIVLSNGTTHRISIPKGEKGDTGEAGATGPGINLFDESQDYRLTLTDRNGICLQKGNVRKDNLCISEDDLRAKFYTKWEYSPDYYTLPRSL</sequence>